<evidence type="ECO:0000313" key="4">
    <source>
        <dbReference type="EMBL" id="GEU32541.1"/>
    </source>
</evidence>
<dbReference type="Pfam" id="PF07727">
    <property type="entry name" value="RVT_2"/>
    <property type="match status" value="2"/>
</dbReference>
<dbReference type="InterPro" id="IPR043502">
    <property type="entry name" value="DNA/RNA_pol_sf"/>
</dbReference>
<protein>
    <submittedName>
        <fullName evidence="4">Ribonuclease H-like domain-containing protein</fullName>
    </submittedName>
</protein>
<feature type="compositionally biased region" description="Polar residues" evidence="1">
    <location>
        <begin position="637"/>
        <end position="651"/>
    </location>
</feature>
<evidence type="ECO:0000259" key="2">
    <source>
        <dbReference type="Pfam" id="PF07727"/>
    </source>
</evidence>
<feature type="compositionally biased region" description="Basic and acidic residues" evidence="1">
    <location>
        <begin position="661"/>
        <end position="670"/>
    </location>
</feature>
<feature type="region of interest" description="Disordered" evidence="1">
    <location>
        <begin position="637"/>
        <end position="675"/>
    </location>
</feature>
<evidence type="ECO:0000259" key="3">
    <source>
        <dbReference type="Pfam" id="PF14244"/>
    </source>
</evidence>
<comment type="caution">
    <text evidence="4">The sequence shown here is derived from an EMBL/GenBank/DDBJ whole genome shotgun (WGS) entry which is preliminary data.</text>
</comment>
<evidence type="ECO:0000256" key="1">
    <source>
        <dbReference type="SAM" id="MobiDB-lite"/>
    </source>
</evidence>
<accession>A0A6L2J6M4</accession>
<organism evidence="4">
    <name type="scientific">Tanacetum cinerariifolium</name>
    <name type="common">Dalmatian daisy</name>
    <name type="synonym">Chrysanthemum cinerariifolium</name>
    <dbReference type="NCBI Taxonomy" id="118510"/>
    <lineage>
        <taxon>Eukaryota</taxon>
        <taxon>Viridiplantae</taxon>
        <taxon>Streptophyta</taxon>
        <taxon>Embryophyta</taxon>
        <taxon>Tracheophyta</taxon>
        <taxon>Spermatophyta</taxon>
        <taxon>Magnoliopsida</taxon>
        <taxon>eudicotyledons</taxon>
        <taxon>Gunneridae</taxon>
        <taxon>Pentapetalae</taxon>
        <taxon>asterids</taxon>
        <taxon>campanulids</taxon>
        <taxon>Asterales</taxon>
        <taxon>Asteraceae</taxon>
        <taxon>Asteroideae</taxon>
        <taxon>Anthemideae</taxon>
        <taxon>Anthemidinae</taxon>
        <taxon>Tanacetum</taxon>
    </lineage>
</organism>
<sequence length="1023" mass="114320">MLRLQGLGSNTPTGVPYTEDEIMTIVRGGKQRGHIPGVRRVLPGQRTVIPTPSQGTHLADIDRLKKHEKLLTKQVNMFMRLFRSDDKFSQMLTQLESQPEYGGGSGSGGCGDDEPGDDEDGGEDEEEEKDDRNTSTMALNCLTKICGPDVVAREGITFDLFRSTFPGRHVARESHPRRQVARDSQELSPGKMENVVVLLLTISSRTPNLKTSVFVETMPSIICFGFGFVSLCYGLLSPRLSESRRNRSCSAAINRLRTKNYQIWLCAMILALEGKNKTGFIDGSCRRSNVNEVLGRQWDRVNAIVLGWILNSISEELFLGNAQRSQTSGNTSRPSNVSRPPSYVNKRTNGGPQLVCENCGYNGHTEYKCFRLIGYPVNFGKRNNNNTNQGVQNFNRKFINNNSVGSSNSSSFSDDQLSKIISLIKDNSLDSNGKGVQANMAAGVIIDSGANQHLTYSYKLLVNVIDISKLIIKVSHPKGTEAVITKVGNMILNKSLTLYDVLVVPKYCVSLMSIHKIARDSGLIVAFNENKCSVLPRDLREMTVLGRPYRVTSKEGFGFFHTIVDDYTRLPSSVLNGKSPFDLVFNKKPVLKDLRVFGCLCFATILNSHDKFDTNLNSQGVDHVNFFNEIMHENLDTSNDDTSIPASSQSDGSHHPLHSRLTIDHSKNDLGHSQGSTGYVFEDEEVATLVGHNAVPEGDNSFEPKTFYEASKDQHWIEAMNNEMDALYRNDTWEITDLPTGRKAIGGKWVYKIKYNSSGDIDRYKARYVVKGFNQKEDVDDAFLSGDLYEIVYTTLPEGYFNPGDNRVCRLKNEIEKLKVFLNTEFMIKDFGRLKYFLGIEVIDTENGLCLSQRKYCLDMLTEFGLSACKPSATPLEQNLSMTNEPTVSDPVLDNVIEYQKLIGKLIYLTHTRHGISYSVHCLSQFMHKPLKSHLKIALKVLRYLKGCPGKGIHIVKQPKTSLEDFVDPDWAKCIITRKFATGCCVKLNGSLVSWKSKKQNTLSKSSAEAEYRAMASMTSKIV</sequence>
<proteinExistence type="predicted"/>
<feature type="compositionally biased region" description="Gly residues" evidence="1">
    <location>
        <begin position="101"/>
        <end position="110"/>
    </location>
</feature>
<feature type="region of interest" description="Disordered" evidence="1">
    <location>
        <begin position="324"/>
        <end position="347"/>
    </location>
</feature>
<feature type="domain" description="Reverse transcriptase Ty1/copia-type" evidence="2">
    <location>
        <begin position="814"/>
        <end position="877"/>
    </location>
</feature>
<dbReference type="InterPro" id="IPR029472">
    <property type="entry name" value="Copia-like_N"/>
</dbReference>
<feature type="domain" description="Retrotransposon Copia-like N-terminal" evidence="3">
    <location>
        <begin position="255"/>
        <end position="285"/>
    </location>
</feature>
<dbReference type="PANTHER" id="PTHR11439">
    <property type="entry name" value="GAG-POL-RELATED RETROTRANSPOSON"/>
    <property type="match status" value="1"/>
</dbReference>
<dbReference type="Pfam" id="PF14244">
    <property type="entry name" value="Retrotran_gag_3"/>
    <property type="match status" value="1"/>
</dbReference>
<dbReference type="EMBL" id="BKCJ010000365">
    <property type="protein sequence ID" value="GEU32541.1"/>
    <property type="molecule type" value="Genomic_DNA"/>
</dbReference>
<name>A0A6L2J6M4_TANCI</name>
<dbReference type="CDD" id="cd09272">
    <property type="entry name" value="RNase_HI_RT_Ty1"/>
    <property type="match status" value="1"/>
</dbReference>
<dbReference type="PANTHER" id="PTHR11439:SF508">
    <property type="entry name" value="RNA-DIRECTED DNA POLYMERASE"/>
    <property type="match status" value="1"/>
</dbReference>
<reference evidence="4" key="1">
    <citation type="journal article" date="2019" name="Sci. Rep.">
        <title>Draft genome of Tanacetum cinerariifolium, the natural source of mosquito coil.</title>
        <authorList>
            <person name="Yamashiro T."/>
            <person name="Shiraishi A."/>
            <person name="Satake H."/>
            <person name="Nakayama K."/>
        </authorList>
    </citation>
    <scope>NUCLEOTIDE SEQUENCE</scope>
</reference>
<dbReference type="InterPro" id="IPR013103">
    <property type="entry name" value="RVT_2"/>
</dbReference>
<feature type="compositionally biased region" description="Acidic residues" evidence="1">
    <location>
        <begin position="111"/>
        <end position="129"/>
    </location>
</feature>
<feature type="region of interest" description="Disordered" evidence="1">
    <location>
        <begin position="97"/>
        <end position="134"/>
    </location>
</feature>
<dbReference type="AlphaFoldDB" id="A0A6L2J6M4"/>
<dbReference type="SUPFAM" id="SSF56672">
    <property type="entry name" value="DNA/RNA polymerases"/>
    <property type="match status" value="1"/>
</dbReference>
<feature type="domain" description="Reverse transcriptase Ty1/copia-type" evidence="2">
    <location>
        <begin position="730"/>
        <end position="778"/>
    </location>
</feature>
<gene>
    <name evidence="4" type="ORF">Tci_004519</name>
</gene>